<gene>
    <name evidence="1" type="ORF">AL00_17075</name>
</gene>
<dbReference type="GO" id="GO:0019825">
    <property type="term" value="F:oxygen binding"/>
    <property type="evidence" value="ECO:0007669"/>
    <property type="project" value="InterPro"/>
</dbReference>
<proteinExistence type="predicted"/>
<dbReference type="EMBL" id="JANF02000081">
    <property type="protein sequence ID" value="KER35292.1"/>
    <property type="molecule type" value="Genomic_DNA"/>
</dbReference>
<accession>A0A8E0WQ08</accession>
<sequence length="135" mass="14484">MKQFNEATIATIIDSAHLVTYAAHEIALGIYNQLKQRSAEANATHDEDAALKSHCVANIATFVRDIACNIGAPDAKERLSDQLGSFNMHRSGYAIAGDVLKPVFQDVLGADATDHLCAAWGDVYWDLAAPLSQAA</sequence>
<evidence type="ECO:0000313" key="2">
    <source>
        <dbReference type="Proteomes" id="UP000028135"/>
    </source>
</evidence>
<dbReference type="InterPro" id="IPR009050">
    <property type="entry name" value="Globin-like_sf"/>
</dbReference>
<reference evidence="1 2" key="1">
    <citation type="submission" date="2014-05" db="EMBL/GenBank/DDBJ databases">
        <title>Genome Announcement of Sphingobium lucknowense F2.</title>
        <authorList>
            <person name="Lal R."/>
            <person name="Negi V."/>
            <person name="Lata P."/>
            <person name="Sangwan N."/>
            <person name="Gupta S.K."/>
            <person name="Rao D.L.N."/>
            <person name="Das S."/>
        </authorList>
    </citation>
    <scope>NUCLEOTIDE SEQUENCE [LARGE SCALE GENOMIC DNA]</scope>
    <source>
        <strain evidence="1 2">F2</strain>
    </source>
</reference>
<dbReference type="GO" id="GO:0020037">
    <property type="term" value="F:heme binding"/>
    <property type="evidence" value="ECO:0007669"/>
    <property type="project" value="InterPro"/>
</dbReference>
<evidence type="ECO:0000313" key="1">
    <source>
        <dbReference type="EMBL" id="KER35292.1"/>
    </source>
</evidence>
<evidence type="ECO:0008006" key="3">
    <source>
        <dbReference type="Google" id="ProtNLM"/>
    </source>
</evidence>
<dbReference type="SUPFAM" id="SSF46458">
    <property type="entry name" value="Globin-like"/>
    <property type="match status" value="1"/>
</dbReference>
<name>A0A8E0WQ08_9SPHN</name>
<protein>
    <recommendedName>
        <fullName evidence="3">Globin family profile domain-containing protein</fullName>
    </recommendedName>
</protein>
<organism evidence="1 2">
    <name type="scientific">Sphingobium indicum F2</name>
    <dbReference type="NCBI Taxonomy" id="1450518"/>
    <lineage>
        <taxon>Bacteria</taxon>
        <taxon>Pseudomonadati</taxon>
        <taxon>Pseudomonadota</taxon>
        <taxon>Alphaproteobacteria</taxon>
        <taxon>Sphingomonadales</taxon>
        <taxon>Sphingomonadaceae</taxon>
        <taxon>Sphingobium</taxon>
    </lineage>
</organism>
<comment type="caution">
    <text evidence="1">The sequence shown here is derived from an EMBL/GenBank/DDBJ whole genome shotgun (WGS) entry which is preliminary data.</text>
</comment>
<dbReference type="Proteomes" id="UP000028135">
    <property type="component" value="Unassembled WGS sequence"/>
</dbReference>
<dbReference type="RefSeq" id="WP_007683804.1">
    <property type="nucleotide sequence ID" value="NZ_JANF02000081.1"/>
</dbReference>
<dbReference type="InterPro" id="IPR012292">
    <property type="entry name" value="Globin/Proto"/>
</dbReference>
<dbReference type="AlphaFoldDB" id="A0A8E0WQ08"/>
<dbReference type="Gene3D" id="1.10.490.10">
    <property type="entry name" value="Globins"/>
    <property type="match status" value="1"/>
</dbReference>